<dbReference type="InterPro" id="IPR014917">
    <property type="entry name" value="DUF1800"/>
</dbReference>
<evidence type="ECO:0008006" key="3">
    <source>
        <dbReference type="Google" id="ProtNLM"/>
    </source>
</evidence>
<proteinExistence type="predicted"/>
<protein>
    <recommendedName>
        <fullName evidence="3">DUF1800 domain-containing protein</fullName>
    </recommendedName>
</protein>
<dbReference type="Proteomes" id="UP000013201">
    <property type="component" value="Unassembled WGS sequence"/>
</dbReference>
<evidence type="ECO:0000313" key="1">
    <source>
        <dbReference type="EMBL" id="CCW20237.1"/>
    </source>
</evidence>
<comment type="caution">
    <text evidence="1">The sequence shown here is derived from an EMBL/GenBank/DDBJ whole genome shotgun (WGS) entry which is preliminary data.</text>
</comment>
<evidence type="ECO:0000313" key="2">
    <source>
        <dbReference type="Proteomes" id="UP000013201"/>
    </source>
</evidence>
<keyword evidence="2" id="KW-1185">Reference proteome</keyword>
<name>N1MXL8_9SPHN</name>
<dbReference type="AlphaFoldDB" id="N1MXL8"/>
<gene>
    <name evidence="1" type="ORF">EBBID32_46110</name>
</gene>
<accession>N1MXL8</accession>
<reference evidence="1 2" key="1">
    <citation type="submission" date="2013-03" db="EMBL/GenBank/DDBJ databases">
        <authorList>
            <person name="Le V."/>
        </authorList>
    </citation>
    <scope>NUCLEOTIDE SEQUENCE [LARGE SCALE GENOMIC DNA]</scope>
    <source>
        <strain evidence="1 2">BiD32</strain>
    </source>
</reference>
<dbReference type="RefSeq" id="WP_006967640.1">
    <property type="nucleotide sequence ID" value="NZ_CAVK010000252.1"/>
</dbReference>
<reference evidence="2" key="2">
    <citation type="submission" date="2013-04" db="EMBL/GenBank/DDBJ databases">
        <title>Bisphenol A degrading Sphingobium sp. strain BiD32.</title>
        <authorList>
            <person name="Nielsen J.L."/>
            <person name="Zhou N.A."/>
            <person name="Kjeldal H."/>
        </authorList>
    </citation>
    <scope>NUCLEOTIDE SEQUENCE [LARGE SCALE GENOMIC DNA]</scope>
    <source>
        <strain evidence="2">BiD32</strain>
    </source>
</reference>
<dbReference type="Pfam" id="PF08811">
    <property type="entry name" value="DUF1800"/>
    <property type="match status" value="1"/>
</dbReference>
<organism evidence="1 2">
    <name type="scientific">Sphingobium indicum BiD32</name>
    <dbReference type="NCBI Taxonomy" id="1301087"/>
    <lineage>
        <taxon>Bacteria</taxon>
        <taxon>Pseudomonadati</taxon>
        <taxon>Pseudomonadota</taxon>
        <taxon>Alphaproteobacteria</taxon>
        <taxon>Sphingomonadales</taxon>
        <taxon>Sphingomonadaceae</taxon>
        <taxon>Sphingobium</taxon>
    </lineage>
</organism>
<dbReference type="EMBL" id="CAVK010000252">
    <property type="protein sequence ID" value="CCW20237.1"/>
    <property type="molecule type" value="Genomic_DNA"/>
</dbReference>
<sequence length="503" mass="55961">MNRLSGVKGVASASLLLLSVPTDVIWAQNGAAMDLRWANRLTWGATSPVFADDSIDLWLSGQLGKPSRAIPQQAAAQIAAMQIEKTPMPQLAQDMLARYHAFTAMKDVAQREAARVAYEKSMNGLADEARRRFVLRALYAPDQLREQMTWFWFNHFNIFATKRDIRVMVGDYEDELRTRALGNFRDLLEATLRHPAMLRYLDNDLNSVGHINENYAREIMELHSMGVGAGYTQKDVQELARILTGVGVRIGPERPTIKPQWQPLYIRSGLFEFNPAKHDFGDKLFLGHVIKGSGMGEIEQALDLIAGSPATARHISRQLAIFFMGDNPPAVIIAKMAQTFQQTKGDMSQVIRTMVDDPAFAASLGKSFKNPVQYAISALRLSYGDRVVVDAQPVVRWIAHMGGTLYGRQTPDGYGMTSNAWSSPGQMASRFDIARQIGVGAGGIFRPADDTADQPVFPDIRARFYHDGLGSKFSAQTQAALAKAVNNREWNILFLSSPEFMYR</sequence>